<gene>
    <name evidence="2" type="ORF">CRHIZ90672A_00018594</name>
</gene>
<feature type="region of interest" description="Disordered" evidence="1">
    <location>
        <begin position="33"/>
        <end position="61"/>
    </location>
</feature>
<sequence>MNAAWPCATSPASLSAIDDQQQRIDTLEQAAINPDGVSDHPTSDAIQQDNEPSQHSLSERRPRPILITHFAPELLHWIFGFFKHPAIHDNRIKVEDINTRFADGDFETLKSLRLVCSLFNQVATDFLMPILRVQIDKPSLDRIHAISRNPLLGNGLRGIQLLNCHAFLLGHRVEDVTAETSPGCIWTEARFVMLERIRACVLACDRCLGRDVGAVPSISSVPQSDLQDVLKRPVEEALIDEHQEILCKAYEDYGRQYERDWPVISRGLLISALAKLLSGPCRSVSLSFERLNEWKQHWYAFNDKEASTKWLARPKGLSEVSGLEGKPIEDELKVYSGLFWHLPIAISQTGNVLNSIQLHGPLVGHEYNIICPEDISPAIPDQPIWDQLQMACQNLQAFILTNVYFRYKLRHDRFPITVQSYEQQPIEEGVSIRKYIGTILSGKTLERVELDASALDLRALGRDRVRCPLGHALTRMTCTNMRVVSLTNIGISQKKLEAFFQSLNSGMQLLSLSDVQLTHGSWVPVLDLLRDLLNERWVHGKCQVRLSLLGGGEIGQLEAAHNNEEGELRIWKDLWGGLWNISKTSRLVRTRRLRQGSFLESRDTSEFEISL</sequence>
<dbReference type="EMBL" id="CABFNQ020000755">
    <property type="protein sequence ID" value="CAH0035673.1"/>
    <property type="molecule type" value="Genomic_DNA"/>
</dbReference>
<comment type="caution">
    <text evidence="2">The sequence shown here is derived from an EMBL/GenBank/DDBJ whole genome shotgun (WGS) entry which is preliminary data.</text>
</comment>
<dbReference type="Proteomes" id="UP000696573">
    <property type="component" value="Unassembled WGS sequence"/>
</dbReference>
<reference evidence="2" key="1">
    <citation type="submission" date="2021-10" db="EMBL/GenBank/DDBJ databases">
        <authorList>
            <person name="Piombo E."/>
        </authorList>
    </citation>
    <scope>NUCLEOTIDE SEQUENCE</scope>
</reference>
<organism evidence="2 3">
    <name type="scientific">Clonostachys rhizophaga</name>
    <dbReference type="NCBI Taxonomy" id="160324"/>
    <lineage>
        <taxon>Eukaryota</taxon>
        <taxon>Fungi</taxon>
        <taxon>Dikarya</taxon>
        <taxon>Ascomycota</taxon>
        <taxon>Pezizomycotina</taxon>
        <taxon>Sordariomycetes</taxon>
        <taxon>Hypocreomycetidae</taxon>
        <taxon>Hypocreales</taxon>
        <taxon>Bionectriaceae</taxon>
        <taxon>Clonostachys</taxon>
    </lineage>
</organism>
<dbReference type="OrthoDB" id="3759773at2759"/>
<accession>A0A9N9VX96</accession>
<dbReference type="AlphaFoldDB" id="A0A9N9VX96"/>
<evidence type="ECO:0000256" key="1">
    <source>
        <dbReference type="SAM" id="MobiDB-lite"/>
    </source>
</evidence>
<protein>
    <submittedName>
        <fullName evidence="2">Uncharacterized protein</fullName>
    </submittedName>
</protein>
<name>A0A9N9VX96_9HYPO</name>
<proteinExistence type="predicted"/>
<evidence type="ECO:0000313" key="2">
    <source>
        <dbReference type="EMBL" id="CAH0035673.1"/>
    </source>
</evidence>
<feature type="compositionally biased region" description="Polar residues" evidence="1">
    <location>
        <begin position="44"/>
        <end position="56"/>
    </location>
</feature>
<evidence type="ECO:0000313" key="3">
    <source>
        <dbReference type="Proteomes" id="UP000696573"/>
    </source>
</evidence>
<keyword evidence="3" id="KW-1185">Reference proteome</keyword>